<keyword evidence="2" id="KW-1133">Transmembrane helix</keyword>
<keyword evidence="2" id="KW-0472">Membrane</keyword>
<dbReference type="Proteomes" id="UP001158066">
    <property type="component" value="Unassembled WGS sequence"/>
</dbReference>
<dbReference type="EMBL" id="FXUF01000004">
    <property type="protein sequence ID" value="SMP51842.1"/>
    <property type="molecule type" value="Genomic_DNA"/>
</dbReference>
<feature type="compositionally biased region" description="Basic and acidic residues" evidence="1">
    <location>
        <begin position="29"/>
        <end position="44"/>
    </location>
</feature>
<dbReference type="AlphaFoldDB" id="A0AA45WVF0"/>
<organism evidence="3 4">
    <name type="scientific">Anoxynatronum buryatiense</name>
    <dbReference type="NCBI Taxonomy" id="489973"/>
    <lineage>
        <taxon>Bacteria</taxon>
        <taxon>Bacillati</taxon>
        <taxon>Bacillota</taxon>
        <taxon>Clostridia</taxon>
        <taxon>Eubacteriales</taxon>
        <taxon>Clostridiaceae</taxon>
        <taxon>Anoxynatronum</taxon>
    </lineage>
</organism>
<reference evidence="3" key="1">
    <citation type="submission" date="2017-05" db="EMBL/GenBank/DDBJ databases">
        <authorList>
            <person name="Varghese N."/>
            <person name="Submissions S."/>
        </authorList>
    </citation>
    <scope>NUCLEOTIDE SEQUENCE</scope>
    <source>
        <strain evidence="3">Su22</strain>
    </source>
</reference>
<name>A0AA45WVF0_9CLOT</name>
<evidence type="ECO:0000313" key="3">
    <source>
        <dbReference type="EMBL" id="SMP51842.1"/>
    </source>
</evidence>
<dbReference type="Pfam" id="PF08905">
    <property type="entry name" value="DUF1850"/>
    <property type="match status" value="1"/>
</dbReference>
<gene>
    <name evidence="3" type="ORF">SAMN06296020_104132</name>
</gene>
<evidence type="ECO:0000256" key="1">
    <source>
        <dbReference type="SAM" id="MobiDB-lite"/>
    </source>
</evidence>
<feature type="region of interest" description="Disordered" evidence="1">
    <location>
        <begin position="1"/>
        <end position="44"/>
    </location>
</feature>
<sequence>MQSGKRDSEDIAGRQRRPVVFTCDTPFNDQKRGSGEGTIHRMKDPVKSIRGIKSINSVKSSGKQRQESLSVNESAGMPECMVDNRRKMKCFKPLGFLTAGLALVLLYLYWMPVTVLQIYEEEWQPSSITRLAQYPIEKGETFTIIWTHSVTRQPVTEVYRLNDDLTIGIEEMLFNEHGPNLPSGPEGSTLWEIKNGMFRVYNYDMVFEALPVRIGQMVADHTLVIRHKTIPLQELSRPGGFITIHPQQTNALQYLFEEGRLWLITKISKETA</sequence>
<keyword evidence="2" id="KW-0812">Transmembrane</keyword>
<evidence type="ECO:0008006" key="5">
    <source>
        <dbReference type="Google" id="ProtNLM"/>
    </source>
</evidence>
<evidence type="ECO:0000256" key="2">
    <source>
        <dbReference type="SAM" id="Phobius"/>
    </source>
</evidence>
<accession>A0AA45WVF0</accession>
<comment type="caution">
    <text evidence="3">The sequence shown here is derived from an EMBL/GenBank/DDBJ whole genome shotgun (WGS) entry which is preliminary data.</text>
</comment>
<feature type="compositionally biased region" description="Basic and acidic residues" evidence="1">
    <location>
        <begin position="1"/>
        <end position="13"/>
    </location>
</feature>
<dbReference type="InterPro" id="IPR015001">
    <property type="entry name" value="DUF1850"/>
</dbReference>
<keyword evidence="4" id="KW-1185">Reference proteome</keyword>
<proteinExistence type="predicted"/>
<feature type="transmembrane region" description="Helical" evidence="2">
    <location>
        <begin position="94"/>
        <end position="111"/>
    </location>
</feature>
<protein>
    <recommendedName>
        <fullName evidence="5">DUF1850 domain-containing protein</fullName>
    </recommendedName>
</protein>
<evidence type="ECO:0000313" key="4">
    <source>
        <dbReference type="Proteomes" id="UP001158066"/>
    </source>
</evidence>